<dbReference type="InterPro" id="IPR050553">
    <property type="entry name" value="Thioredoxin_ResA/DsbE_sf"/>
</dbReference>
<dbReference type="InterPro" id="IPR013766">
    <property type="entry name" value="Thioredoxin_domain"/>
</dbReference>
<keyword evidence="7" id="KW-1185">Reference proteome</keyword>
<dbReference type="GO" id="GO:0016853">
    <property type="term" value="F:isomerase activity"/>
    <property type="evidence" value="ECO:0007669"/>
    <property type="project" value="UniProtKB-KW"/>
</dbReference>
<dbReference type="EMBL" id="JAATJJ010000001">
    <property type="protein sequence ID" value="NJB70588.1"/>
    <property type="molecule type" value="Genomic_DNA"/>
</dbReference>
<keyword evidence="6" id="KW-0413">Isomerase</keyword>
<gene>
    <name evidence="6" type="ORF">GGR42_001050</name>
</gene>
<keyword evidence="4" id="KW-0812">Transmembrane</keyword>
<evidence type="ECO:0000256" key="1">
    <source>
        <dbReference type="ARBA" id="ARBA00004196"/>
    </source>
</evidence>
<comment type="subcellular location">
    <subcellularLocation>
        <location evidence="1">Cell envelope</location>
    </subcellularLocation>
</comment>
<keyword evidence="3" id="KW-0676">Redox-active center</keyword>
<dbReference type="InterPro" id="IPR013740">
    <property type="entry name" value="Redoxin"/>
</dbReference>
<evidence type="ECO:0000259" key="5">
    <source>
        <dbReference type="PROSITE" id="PS51352"/>
    </source>
</evidence>
<feature type="transmembrane region" description="Helical" evidence="4">
    <location>
        <begin position="7"/>
        <end position="27"/>
    </location>
</feature>
<name>A0A846QR57_9FLAO</name>
<sequence length="185" mass="21150">MKFKKDQIVNGLLILGVILFLFTPVGFKMKVLMNRLLAGSVDTLKEELQVPLDTYQWQLVDVDGNTLNFETEKGKVVFVNFWATWCPPCVAEMPSIQELYNDYGEKVSFVMVAEDKVQKAKNFITKKEYNFPVYFSKSKAPDILKSKVIPTTYIINKKGHIVIAETGAANWNSNKTRLFLDDLLK</sequence>
<protein>
    <submittedName>
        <fullName evidence="6">Thiol-disulfide isomerase/thioredoxin</fullName>
    </submittedName>
</protein>
<reference evidence="6 7" key="1">
    <citation type="submission" date="2020-03" db="EMBL/GenBank/DDBJ databases">
        <title>Genomic Encyclopedia of Type Strains, Phase IV (KMG-IV): sequencing the most valuable type-strain genomes for metagenomic binning, comparative biology and taxonomic classification.</title>
        <authorList>
            <person name="Goeker M."/>
        </authorList>
    </citation>
    <scope>NUCLEOTIDE SEQUENCE [LARGE SCALE GENOMIC DNA]</scope>
    <source>
        <strain evidence="6 7">DSM 29762</strain>
    </source>
</reference>
<keyword evidence="4" id="KW-0472">Membrane</keyword>
<dbReference type="InterPro" id="IPR036249">
    <property type="entry name" value="Thioredoxin-like_sf"/>
</dbReference>
<evidence type="ECO:0000313" key="6">
    <source>
        <dbReference type="EMBL" id="NJB70588.1"/>
    </source>
</evidence>
<dbReference type="PROSITE" id="PS51352">
    <property type="entry name" value="THIOREDOXIN_2"/>
    <property type="match status" value="1"/>
</dbReference>
<dbReference type="Pfam" id="PF08534">
    <property type="entry name" value="Redoxin"/>
    <property type="match status" value="1"/>
</dbReference>
<evidence type="ECO:0000256" key="3">
    <source>
        <dbReference type="ARBA" id="ARBA00023284"/>
    </source>
</evidence>
<keyword evidence="2" id="KW-0201">Cytochrome c-type biogenesis</keyword>
<organism evidence="6 7">
    <name type="scientific">Saonia flava</name>
    <dbReference type="NCBI Taxonomy" id="523696"/>
    <lineage>
        <taxon>Bacteria</taxon>
        <taxon>Pseudomonadati</taxon>
        <taxon>Bacteroidota</taxon>
        <taxon>Flavobacteriia</taxon>
        <taxon>Flavobacteriales</taxon>
        <taxon>Flavobacteriaceae</taxon>
        <taxon>Saonia</taxon>
    </lineage>
</organism>
<dbReference type="InterPro" id="IPR017937">
    <property type="entry name" value="Thioredoxin_CS"/>
</dbReference>
<evidence type="ECO:0000256" key="4">
    <source>
        <dbReference type="SAM" id="Phobius"/>
    </source>
</evidence>
<comment type="caution">
    <text evidence="6">The sequence shown here is derived from an EMBL/GenBank/DDBJ whole genome shotgun (WGS) entry which is preliminary data.</text>
</comment>
<dbReference type="CDD" id="cd02966">
    <property type="entry name" value="TlpA_like_family"/>
    <property type="match status" value="1"/>
</dbReference>
<dbReference type="SUPFAM" id="SSF52833">
    <property type="entry name" value="Thioredoxin-like"/>
    <property type="match status" value="1"/>
</dbReference>
<dbReference type="AlphaFoldDB" id="A0A846QR57"/>
<feature type="domain" description="Thioredoxin" evidence="5">
    <location>
        <begin position="48"/>
        <end position="185"/>
    </location>
</feature>
<dbReference type="Gene3D" id="3.40.30.10">
    <property type="entry name" value="Glutaredoxin"/>
    <property type="match status" value="1"/>
</dbReference>
<dbReference type="GO" id="GO:0016491">
    <property type="term" value="F:oxidoreductase activity"/>
    <property type="evidence" value="ECO:0007669"/>
    <property type="project" value="InterPro"/>
</dbReference>
<keyword evidence="4" id="KW-1133">Transmembrane helix</keyword>
<evidence type="ECO:0000313" key="7">
    <source>
        <dbReference type="Proteomes" id="UP000590442"/>
    </source>
</evidence>
<dbReference type="Proteomes" id="UP000590442">
    <property type="component" value="Unassembled WGS sequence"/>
</dbReference>
<evidence type="ECO:0000256" key="2">
    <source>
        <dbReference type="ARBA" id="ARBA00022748"/>
    </source>
</evidence>
<dbReference type="PANTHER" id="PTHR42852">
    <property type="entry name" value="THIOL:DISULFIDE INTERCHANGE PROTEIN DSBE"/>
    <property type="match status" value="1"/>
</dbReference>
<dbReference type="PROSITE" id="PS00194">
    <property type="entry name" value="THIOREDOXIN_1"/>
    <property type="match status" value="1"/>
</dbReference>
<dbReference type="RefSeq" id="WP_167961520.1">
    <property type="nucleotide sequence ID" value="NZ_JAATJJ010000001.1"/>
</dbReference>
<accession>A0A846QR57</accession>
<proteinExistence type="predicted"/>
<dbReference type="GO" id="GO:0017004">
    <property type="term" value="P:cytochrome complex assembly"/>
    <property type="evidence" value="ECO:0007669"/>
    <property type="project" value="UniProtKB-KW"/>
</dbReference>
<dbReference type="PANTHER" id="PTHR42852:SF17">
    <property type="entry name" value="THIOREDOXIN-LIKE PROTEIN HI_1115"/>
    <property type="match status" value="1"/>
</dbReference>
<dbReference type="GO" id="GO:0030313">
    <property type="term" value="C:cell envelope"/>
    <property type="evidence" value="ECO:0007669"/>
    <property type="project" value="UniProtKB-SubCell"/>
</dbReference>